<dbReference type="AlphaFoldDB" id="A0A9W4SRE1"/>
<dbReference type="Proteomes" id="UP001153678">
    <property type="component" value="Unassembled WGS sequence"/>
</dbReference>
<evidence type="ECO:0000313" key="1">
    <source>
        <dbReference type="EMBL" id="CAI2180095.1"/>
    </source>
</evidence>
<evidence type="ECO:0000313" key="2">
    <source>
        <dbReference type="Proteomes" id="UP001153678"/>
    </source>
</evidence>
<reference evidence="1" key="1">
    <citation type="submission" date="2022-08" db="EMBL/GenBank/DDBJ databases">
        <authorList>
            <person name="Kallberg Y."/>
            <person name="Tangrot J."/>
            <person name="Rosling A."/>
        </authorList>
    </citation>
    <scope>NUCLEOTIDE SEQUENCE</scope>
    <source>
        <strain evidence="1">Wild A</strain>
    </source>
</reference>
<comment type="caution">
    <text evidence="1">The sequence shown here is derived from an EMBL/GenBank/DDBJ whole genome shotgun (WGS) entry which is preliminary data.</text>
</comment>
<protein>
    <submittedName>
        <fullName evidence="1">5496_t:CDS:1</fullName>
    </submittedName>
</protein>
<sequence>MLYLLIQVNESIKCVIPECIVSIESTANKFSDLFGAIMTGQYDNREMQVFVRRKKSKSWREVDNSLNSDLKILEVFGFLQVRFCLIVNINSDTPALTQSKPNAFSILMKNLRQTLLPQYCIEHNNYN</sequence>
<dbReference type="OrthoDB" id="2310625at2759"/>
<dbReference type="EMBL" id="CAMKVN010002209">
    <property type="protein sequence ID" value="CAI2180095.1"/>
    <property type="molecule type" value="Genomic_DNA"/>
</dbReference>
<name>A0A9W4SRE1_9GLOM</name>
<proteinExistence type="predicted"/>
<gene>
    <name evidence="1" type="ORF">FWILDA_LOCUS9415</name>
</gene>
<keyword evidence="2" id="KW-1185">Reference proteome</keyword>
<accession>A0A9W4SRE1</accession>
<organism evidence="1 2">
    <name type="scientific">Funneliformis geosporum</name>
    <dbReference type="NCBI Taxonomy" id="1117311"/>
    <lineage>
        <taxon>Eukaryota</taxon>
        <taxon>Fungi</taxon>
        <taxon>Fungi incertae sedis</taxon>
        <taxon>Mucoromycota</taxon>
        <taxon>Glomeromycotina</taxon>
        <taxon>Glomeromycetes</taxon>
        <taxon>Glomerales</taxon>
        <taxon>Glomeraceae</taxon>
        <taxon>Funneliformis</taxon>
    </lineage>
</organism>